<evidence type="ECO:0000256" key="2">
    <source>
        <dbReference type="ARBA" id="ARBA00001946"/>
    </source>
</evidence>
<keyword evidence="5" id="KW-0808">Transferase</keyword>
<evidence type="ECO:0000256" key="5">
    <source>
        <dbReference type="ARBA" id="ARBA00022679"/>
    </source>
</evidence>
<dbReference type="AlphaFoldDB" id="A0A9P4NBT6"/>
<comment type="caution">
    <text evidence="11">The sequence shown here is derived from an EMBL/GenBank/DDBJ whole genome shotgun (WGS) entry which is preliminary data.</text>
</comment>
<evidence type="ECO:0000313" key="12">
    <source>
        <dbReference type="Proteomes" id="UP000800093"/>
    </source>
</evidence>
<dbReference type="InterPro" id="IPR002058">
    <property type="entry name" value="PAP_assoc"/>
</dbReference>
<gene>
    <name evidence="11" type="ORF">CC78DRAFT_193537</name>
</gene>
<dbReference type="EMBL" id="ML986580">
    <property type="protein sequence ID" value="KAF2270150.1"/>
    <property type="molecule type" value="Genomic_DNA"/>
</dbReference>
<name>A0A9P4NBT6_9PLEO</name>
<feature type="compositionally biased region" description="Polar residues" evidence="8">
    <location>
        <begin position="165"/>
        <end position="185"/>
    </location>
</feature>
<feature type="region of interest" description="Disordered" evidence="8">
    <location>
        <begin position="863"/>
        <end position="900"/>
    </location>
</feature>
<proteinExistence type="inferred from homology"/>
<feature type="compositionally biased region" description="Polar residues" evidence="8">
    <location>
        <begin position="868"/>
        <end position="879"/>
    </location>
</feature>
<feature type="compositionally biased region" description="Gly residues" evidence="8">
    <location>
        <begin position="616"/>
        <end position="633"/>
    </location>
</feature>
<evidence type="ECO:0000259" key="9">
    <source>
        <dbReference type="Pfam" id="PF03828"/>
    </source>
</evidence>
<protein>
    <recommendedName>
        <fullName evidence="4">polynucleotide adenylyltransferase</fullName>
        <ecNumber evidence="4">2.7.7.19</ecNumber>
    </recommendedName>
</protein>
<keyword evidence="7" id="KW-0460">Magnesium</keyword>
<feature type="region of interest" description="Disordered" evidence="8">
    <location>
        <begin position="954"/>
        <end position="1028"/>
    </location>
</feature>
<dbReference type="PANTHER" id="PTHR12271:SF113">
    <property type="entry name" value="POLY(A) RNA POLYMERASE CID11"/>
    <property type="match status" value="1"/>
</dbReference>
<feature type="domain" description="PAP-associated" evidence="9">
    <location>
        <begin position="489"/>
        <end position="549"/>
    </location>
</feature>
<reference evidence="12" key="1">
    <citation type="journal article" date="2020" name="Stud. Mycol.">
        <title>101 Dothideomycetes genomes: A test case for predicting lifestyles and emergence of pathogens.</title>
        <authorList>
            <person name="Haridas S."/>
            <person name="Albert R."/>
            <person name="Binder M."/>
            <person name="Bloem J."/>
            <person name="LaButti K."/>
            <person name="Salamov A."/>
            <person name="Andreopoulos B."/>
            <person name="Baker S."/>
            <person name="Barry K."/>
            <person name="Bills G."/>
            <person name="Bluhm B."/>
            <person name="Cannon C."/>
            <person name="Castanera R."/>
            <person name="Culley D."/>
            <person name="Daum C."/>
            <person name="Ezra D."/>
            <person name="Gonzalez J."/>
            <person name="Henrissat B."/>
            <person name="Kuo A."/>
            <person name="Liang C."/>
            <person name="Lipzen A."/>
            <person name="Lutzoni F."/>
            <person name="Magnuson J."/>
            <person name="Mondo S."/>
            <person name="Nolan M."/>
            <person name="Ohm R."/>
            <person name="Pangilinan J."/>
            <person name="Park H.-J."/>
            <person name="Ramirez L."/>
            <person name="Alfaro M."/>
            <person name="Sun H."/>
            <person name="Tritt A."/>
            <person name="Yoshinaga Y."/>
            <person name="Zwiers L.-H."/>
            <person name="Turgeon B."/>
            <person name="Goodwin S."/>
            <person name="Spatafora J."/>
            <person name="Crous P."/>
            <person name="Grigoriev I."/>
        </authorList>
    </citation>
    <scope>NUCLEOTIDE SEQUENCE [LARGE SCALE GENOMIC DNA]</scope>
    <source>
        <strain evidence="12">CBS 304.66</strain>
    </source>
</reference>
<sequence>MGDLRHQHVGPTYLYTQHPTSVIHSSRRRTSERVTPLGQFPASLSLQGRSQLQLPPHHLGQPPTLLLLNPRLQLSPRDDINSAALLAPLPAIKVSRHSQSPTTDRDSTHPAVKTTITQTTAPRRQLDGNNGAGNGVHSSAPSMTSNGVHTMENKQGEAGPVASFPQRQRPSFVSQHSNSVPSTPLQLARQYESRSRSPSPNGGLGSHSPRSVSSEANGPMPTLRKPQPRGCKYETNAAFGRRRIPYTSSDILEKPKEEPKKTLDPHEDDKLTGDMRELYDRLLPTDESADRRSTFVKKLENILYTEWPGNEFMVHVFGSSGNLLYTNESDVDICIQTPMKRLEEMHMLAEALAKYGMERVVCIPGAKVKIVKVWDPELKLACDMNVNNTLALENTRMIKTYVQIDDRVRRLAMIVKYWTKQRILNDAALGGTISSYTWICMILNFLQTRDPPIIPALHALGDLYRTSTKSDFADDLDKLRGFGDKNQETLGQLLFQFFRRYGYEIDYEAQVISVRQGRLMTREEKGWHLQGLKKEARNRLCVEEPFNTERNLGNSADDFAWRGIHLEIRRAFDLLADGQQLDKTCEQYEFPSEEKTVFKRPTPAPRPVLTHSTPGTRGGRGGSNHRGGRGGMNQKGNYGRRASSSASLGNNRPPFLNSPPITMPGPDYFPPPLNEHLHDQLYQQYQILEMRSNSLRAQLAAQQRQQAQHAQAQQVQAAQIHAQAIAQAQTHAQAHAHNRGQSSANGSPQKSPFVNGRSSPHMSELGVQPAALPLGFLYQYPGFFDPTQGSAPMSQDGSRTNPSSPSLTNSVPGLRRTVHRSSNASDTGSIRSQSQPARVVPQPTAFAGYPPIPQYFDPSAFPGYPIARSTQDMSGSQAPSEAPYSPKSTYTETAASSDHGTPKEYVGYYVAEQPQTRLPLQEYTVQQIPSYNELAQRRKRVSPEITQPLLNTALRRVSRSPSPLGGHVRSYSTSVAPQPAATAQPRKDRIDSTQPPDKSGPVIVNGSFPTQPRESRNRSETVDALPSADAANPTALGIYVNNSESYPMSVIEQRQQFVFEEIQRQKAAEYMRSGIINGSGNNTSPVELPSLPESWKNYDIVNGDQTSQSTEVSPTRTQLPQWRSSAYTNGLSPLDTLNAPRAPPQEVKSAGLPLLSPVFETRTPSPISSRQPDASKLVNGVKTQSKENSHPTRRTSHTPSSGHKENGRGNQQKGNGQHSEKGEKITASNSSNAPSTWQQSSQKKRRKAKPKQNEARPTGEPLPANTADRKGG</sequence>
<comment type="cofactor">
    <cofactor evidence="1">
        <name>Mn(2+)</name>
        <dbReference type="ChEBI" id="CHEBI:29035"/>
    </cofactor>
</comment>
<keyword evidence="6" id="KW-0479">Metal-binding</keyword>
<organism evidence="11 12">
    <name type="scientific">Lojkania enalia</name>
    <dbReference type="NCBI Taxonomy" id="147567"/>
    <lineage>
        <taxon>Eukaryota</taxon>
        <taxon>Fungi</taxon>
        <taxon>Dikarya</taxon>
        <taxon>Ascomycota</taxon>
        <taxon>Pezizomycotina</taxon>
        <taxon>Dothideomycetes</taxon>
        <taxon>Pleosporomycetidae</taxon>
        <taxon>Pleosporales</taxon>
        <taxon>Pleosporales incertae sedis</taxon>
        <taxon>Lojkania</taxon>
    </lineage>
</organism>
<feature type="compositionally biased region" description="Low complexity" evidence="8">
    <location>
        <begin position="726"/>
        <end position="735"/>
    </location>
</feature>
<dbReference type="Pfam" id="PF03828">
    <property type="entry name" value="PAP_assoc"/>
    <property type="match status" value="1"/>
</dbReference>
<dbReference type="InterPro" id="IPR043519">
    <property type="entry name" value="NT_sf"/>
</dbReference>
<evidence type="ECO:0000256" key="7">
    <source>
        <dbReference type="ARBA" id="ARBA00022842"/>
    </source>
</evidence>
<dbReference type="PANTHER" id="PTHR12271">
    <property type="entry name" value="POLY A POLYMERASE CID PAP -RELATED"/>
    <property type="match status" value="1"/>
</dbReference>
<feature type="compositionally biased region" description="Polar residues" evidence="8">
    <location>
        <begin position="1162"/>
        <end position="1172"/>
    </location>
</feature>
<dbReference type="CDD" id="cd05402">
    <property type="entry name" value="NT_PAP_TUTase"/>
    <property type="match status" value="1"/>
</dbReference>
<feature type="compositionally biased region" description="Polar residues" evidence="8">
    <location>
        <begin position="136"/>
        <end position="148"/>
    </location>
</feature>
<feature type="compositionally biased region" description="Polar residues" evidence="8">
    <location>
        <begin position="886"/>
        <end position="899"/>
    </location>
</feature>
<dbReference type="Gene3D" id="3.30.460.10">
    <property type="entry name" value="Beta Polymerase, domain 2"/>
    <property type="match status" value="1"/>
</dbReference>
<feature type="region of interest" description="Disordered" evidence="8">
    <location>
        <begin position="726"/>
        <end position="764"/>
    </location>
</feature>
<dbReference type="SUPFAM" id="SSF81301">
    <property type="entry name" value="Nucleotidyltransferase"/>
    <property type="match status" value="1"/>
</dbReference>
<keyword evidence="12" id="KW-1185">Reference proteome</keyword>
<evidence type="ECO:0000313" key="11">
    <source>
        <dbReference type="EMBL" id="KAF2270150.1"/>
    </source>
</evidence>
<dbReference type="GO" id="GO:1990817">
    <property type="term" value="F:poly(A) RNA polymerase activity"/>
    <property type="evidence" value="ECO:0007669"/>
    <property type="project" value="UniProtKB-EC"/>
</dbReference>
<evidence type="ECO:0000256" key="1">
    <source>
        <dbReference type="ARBA" id="ARBA00001936"/>
    </source>
</evidence>
<feature type="compositionally biased region" description="Polar residues" evidence="8">
    <location>
        <begin position="820"/>
        <end position="836"/>
    </location>
</feature>
<evidence type="ECO:0000256" key="6">
    <source>
        <dbReference type="ARBA" id="ARBA00022723"/>
    </source>
</evidence>
<feature type="compositionally biased region" description="Low complexity" evidence="8">
    <location>
        <begin position="1208"/>
        <end position="1217"/>
    </location>
</feature>
<evidence type="ECO:0000256" key="4">
    <source>
        <dbReference type="ARBA" id="ARBA00012388"/>
    </source>
</evidence>
<dbReference type="SUPFAM" id="SSF81631">
    <property type="entry name" value="PAP/OAS1 substrate-binding domain"/>
    <property type="match status" value="1"/>
</dbReference>
<dbReference type="Pfam" id="PF22600">
    <property type="entry name" value="MTPAP-like_central"/>
    <property type="match status" value="1"/>
</dbReference>
<feature type="compositionally biased region" description="Polar residues" evidence="8">
    <location>
        <begin position="787"/>
        <end position="811"/>
    </location>
</feature>
<evidence type="ECO:0000256" key="3">
    <source>
        <dbReference type="ARBA" id="ARBA00008593"/>
    </source>
</evidence>
<feature type="region of interest" description="Disordered" evidence="8">
    <location>
        <begin position="787"/>
        <end position="845"/>
    </location>
</feature>
<dbReference type="InterPro" id="IPR054708">
    <property type="entry name" value="MTPAP-like_central"/>
</dbReference>
<feature type="compositionally biased region" description="Polar residues" evidence="8">
    <location>
        <begin position="1226"/>
        <end position="1237"/>
    </location>
</feature>
<evidence type="ECO:0000256" key="8">
    <source>
        <dbReference type="SAM" id="MobiDB-lite"/>
    </source>
</evidence>
<feature type="domain" description="Poly(A) RNA polymerase mitochondrial-like central palm" evidence="10">
    <location>
        <begin position="271"/>
        <end position="403"/>
    </location>
</feature>
<dbReference type="GO" id="GO:0046872">
    <property type="term" value="F:metal ion binding"/>
    <property type="evidence" value="ECO:0007669"/>
    <property type="project" value="UniProtKB-KW"/>
</dbReference>
<dbReference type="GO" id="GO:0010605">
    <property type="term" value="P:negative regulation of macromolecule metabolic process"/>
    <property type="evidence" value="ECO:0007669"/>
    <property type="project" value="UniProtKB-ARBA"/>
</dbReference>
<feature type="compositionally biased region" description="Polar residues" evidence="8">
    <location>
        <begin position="739"/>
        <end position="761"/>
    </location>
</feature>
<evidence type="ECO:0000259" key="10">
    <source>
        <dbReference type="Pfam" id="PF22600"/>
    </source>
</evidence>
<dbReference type="Proteomes" id="UP000800093">
    <property type="component" value="Unassembled WGS sequence"/>
</dbReference>
<comment type="cofactor">
    <cofactor evidence="2">
        <name>Mg(2+)</name>
        <dbReference type="ChEBI" id="CHEBI:18420"/>
    </cofactor>
</comment>
<dbReference type="EC" id="2.7.7.19" evidence="4"/>
<dbReference type="OrthoDB" id="2274644at2759"/>
<accession>A0A9P4NBT6</accession>
<comment type="similarity">
    <text evidence="3">Belongs to the DNA polymerase type-B-like family.</text>
</comment>
<feature type="compositionally biased region" description="Polar residues" evidence="8">
    <location>
        <begin position="1104"/>
        <end position="1131"/>
    </location>
</feature>
<feature type="region of interest" description="Disordered" evidence="8">
    <location>
        <begin position="592"/>
        <end position="664"/>
    </location>
</feature>
<dbReference type="GO" id="GO:0031123">
    <property type="term" value="P:RNA 3'-end processing"/>
    <property type="evidence" value="ECO:0007669"/>
    <property type="project" value="TreeGrafter"/>
</dbReference>
<feature type="region of interest" description="Disordered" evidence="8">
    <location>
        <begin position="1104"/>
        <end position="1272"/>
    </location>
</feature>
<dbReference type="Gene3D" id="1.10.1410.10">
    <property type="match status" value="1"/>
</dbReference>
<feature type="region of interest" description="Disordered" evidence="8">
    <location>
        <begin position="95"/>
        <end position="271"/>
    </location>
</feature>
<feature type="compositionally biased region" description="Basic and acidic residues" evidence="8">
    <location>
        <begin position="251"/>
        <end position="271"/>
    </location>
</feature>